<reference evidence="2" key="1">
    <citation type="submission" date="2014-09" db="EMBL/GenBank/DDBJ databases">
        <title>Vibrio variabilis JCM 19239. (C206) whole genome shotgun sequence.</title>
        <authorList>
            <person name="Sawabe T."/>
            <person name="Meirelles P."/>
            <person name="Nakanishi M."/>
            <person name="Sayaka M."/>
            <person name="Hattori M."/>
            <person name="Ohkuma M."/>
        </authorList>
    </citation>
    <scope>NUCLEOTIDE SEQUENCE [LARGE SCALE GENOMIC DNA]</scope>
    <source>
        <strain evidence="2">JCM 19239</strain>
    </source>
</reference>
<gene>
    <name evidence="1" type="ORF">JCM19239_70</name>
</gene>
<evidence type="ECO:0000313" key="2">
    <source>
        <dbReference type="Proteomes" id="UP000029223"/>
    </source>
</evidence>
<evidence type="ECO:0000313" key="1">
    <source>
        <dbReference type="EMBL" id="GAL26854.1"/>
    </source>
</evidence>
<dbReference type="EMBL" id="BBMS01000022">
    <property type="protein sequence ID" value="GAL26854.1"/>
    <property type="molecule type" value="Genomic_DNA"/>
</dbReference>
<organism evidence="1 2">
    <name type="scientific">Vibrio variabilis</name>
    <dbReference type="NCBI Taxonomy" id="990271"/>
    <lineage>
        <taxon>Bacteria</taxon>
        <taxon>Pseudomonadati</taxon>
        <taxon>Pseudomonadota</taxon>
        <taxon>Gammaproteobacteria</taxon>
        <taxon>Vibrionales</taxon>
        <taxon>Vibrionaceae</taxon>
        <taxon>Vibrio</taxon>
    </lineage>
</organism>
<protein>
    <submittedName>
        <fullName evidence="1">Uncharacterized protein</fullName>
    </submittedName>
</protein>
<name>A0ABQ0JDL1_9VIBR</name>
<proteinExistence type="predicted"/>
<accession>A0ABQ0JDL1</accession>
<dbReference type="Proteomes" id="UP000029223">
    <property type="component" value="Unassembled WGS sequence"/>
</dbReference>
<sequence>MFKPKRVEIAKEKLDLYQDIYWNKSDADFYINEDIAPMQARMLSRALKHSAC</sequence>
<keyword evidence="2" id="KW-1185">Reference proteome</keyword>
<reference evidence="2" key="2">
    <citation type="submission" date="2014-09" db="EMBL/GenBank/DDBJ databases">
        <authorList>
            <consortium name="NBRP consortium"/>
            <person name="Sawabe T."/>
            <person name="Meirelles P."/>
            <person name="Nakanishi M."/>
            <person name="Sayaka M."/>
            <person name="Hattori M."/>
            <person name="Ohkuma M."/>
        </authorList>
    </citation>
    <scope>NUCLEOTIDE SEQUENCE [LARGE SCALE GENOMIC DNA]</scope>
    <source>
        <strain evidence="2">JCM 19239</strain>
    </source>
</reference>
<comment type="caution">
    <text evidence="1">The sequence shown here is derived from an EMBL/GenBank/DDBJ whole genome shotgun (WGS) entry which is preliminary data.</text>
</comment>